<evidence type="ECO:0000256" key="1">
    <source>
        <dbReference type="ARBA" id="ARBA00022737"/>
    </source>
</evidence>
<sequence length="588" mass="64966">MQKPVLLIAASLLGLSLSGCANLMGTAEPAAGTETAEPTSLSPQPQADASQDTPPDYADFEPEVLYLLLSAEVAGQRGRYDVTLLNYVRAAELSRDPGVIQRAMGIAQSLNGDNAQQQLGQLWLESDPDNLEAHRVLTIQAIKRNQMDIALQHMEAIMSLGGDGDFDNLAAMSSTLPPESQQELLALYQQLQQRHPDNLEIEYSVALLLKINGHPQRALQQLDAVLAQTTTFQPAIMLKGDLLYQTGETGPALDYLQRHTRIYPANRQMGTLYARILINEGNMRAAQDEFARLMTRFPEVPGLRLSHALVALENNEVELATDDLNELIAQGHHVDEANFYLGKIADDEQRPQEAIGYYERVAKGSHYFPALSRASALRAEAGDIDGALTNIRTLREANPSQAENYWLIEINLLLEAGRAEAAIDMANSALQDQPNSVRILYARAMLHDTLSQTAEAEADLQQVLVAEPDNAVALNALGYILATRTDRLDEAETMIRRALELSPGNPAIQDSMGWVLFRQGDHSQALEYLKAAYSDFPDPEVAAHFGEVLWTIGEKEQARIIWREALSLDREHPILRETILRLTGDQDL</sequence>
<dbReference type="AlphaFoldDB" id="A0A1H3A990"/>
<dbReference type="PANTHER" id="PTHR45586:SF1">
    <property type="entry name" value="LIPOPOLYSACCHARIDE ASSEMBLY PROTEIN B"/>
    <property type="match status" value="1"/>
</dbReference>
<feature type="compositionally biased region" description="Low complexity" evidence="3">
    <location>
        <begin position="29"/>
        <end position="39"/>
    </location>
</feature>
<proteinExistence type="predicted"/>
<dbReference type="PANTHER" id="PTHR45586">
    <property type="entry name" value="TPR REPEAT-CONTAINING PROTEIN PA4667"/>
    <property type="match status" value="1"/>
</dbReference>
<dbReference type="PROSITE" id="PS51257">
    <property type="entry name" value="PROKAR_LIPOPROTEIN"/>
    <property type="match status" value="1"/>
</dbReference>
<keyword evidence="4" id="KW-0732">Signal</keyword>
<dbReference type="OrthoDB" id="9766710at2"/>
<evidence type="ECO:0000256" key="3">
    <source>
        <dbReference type="SAM" id="MobiDB-lite"/>
    </source>
</evidence>
<dbReference type="Pfam" id="PF13432">
    <property type="entry name" value="TPR_16"/>
    <property type="match status" value="4"/>
</dbReference>
<evidence type="ECO:0000313" key="5">
    <source>
        <dbReference type="EMBL" id="SDX26292.1"/>
    </source>
</evidence>
<dbReference type="Proteomes" id="UP000199675">
    <property type="component" value="Unassembled WGS sequence"/>
</dbReference>
<keyword evidence="6" id="KW-1185">Reference proteome</keyword>
<feature type="compositionally biased region" description="Polar residues" evidence="3">
    <location>
        <begin position="40"/>
        <end position="53"/>
    </location>
</feature>
<feature type="chain" id="PRO_5011788019" evidence="4">
    <location>
        <begin position="22"/>
        <end position="588"/>
    </location>
</feature>
<evidence type="ECO:0000256" key="2">
    <source>
        <dbReference type="ARBA" id="ARBA00022803"/>
    </source>
</evidence>
<accession>A0A1H3A990</accession>
<reference evidence="5 6" key="1">
    <citation type="submission" date="2016-10" db="EMBL/GenBank/DDBJ databases">
        <authorList>
            <person name="de Groot N.N."/>
        </authorList>
    </citation>
    <scope>NUCLEOTIDE SEQUENCE [LARGE SCALE GENOMIC DNA]</scope>
    <source>
        <strain evidence="5 6">CGMCC 1.7059</strain>
    </source>
</reference>
<dbReference type="SUPFAM" id="SSF48452">
    <property type="entry name" value="TPR-like"/>
    <property type="match status" value="3"/>
</dbReference>
<protein>
    <submittedName>
        <fullName evidence="5">Flp pilus assembly protein TadD, contains TPR repeats</fullName>
    </submittedName>
</protein>
<dbReference type="STRING" id="488533.SAMN04487960_107243"/>
<organism evidence="5 6">
    <name type="scientific">Marinobacter mobilis</name>
    <dbReference type="NCBI Taxonomy" id="488533"/>
    <lineage>
        <taxon>Bacteria</taxon>
        <taxon>Pseudomonadati</taxon>
        <taxon>Pseudomonadota</taxon>
        <taxon>Gammaproteobacteria</taxon>
        <taxon>Pseudomonadales</taxon>
        <taxon>Marinobacteraceae</taxon>
        <taxon>Marinobacter</taxon>
    </lineage>
</organism>
<dbReference type="InterPro" id="IPR019734">
    <property type="entry name" value="TPR_rpt"/>
</dbReference>
<keyword evidence="1" id="KW-0677">Repeat</keyword>
<dbReference type="EMBL" id="FNNE01000007">
    <property type="protein sequence ID" value="SDX26292.1"/>
    <property type="molecule type" value="Genomic_DNA"/>
</dbReference>
<name>A0A1H3A990_9GAMM</name>
<feature type="region of interest" description="Disordered" evidence="3">
    <location>
        <begin position="29"/>
        <end position="56"/>
    </location>
</feature>
<evidence type="ECO:0000313" key="6">
    <source>
        <dbReference type="Proteomes" id="UP000199675"/>
    </source>
</evidence>
<keyword evidence="2" id="KW-0802">TPR repeat</keyword>
<feature type="signal peptide" evidence="4">
    <location>
        <begin position="1"/>
        <end position="21"/>
    </location>
</feature>
<dbReference type="Gene3D" id="1.25.40.10">
    <property type="entry name" value="Tetratricopeptide repeat domain"/>
    <property type="match status" value="2"/>
</dbReference>
<dbReference type="InterPro" id="IPR051012">
    <property type="entry name" value="CellSynth/LPSAsmb/PSIAsmb"/>
</dbReference>
<dbReference type="RefSeq" id="WP_091814826.1">
    <property type="nucleotide sequence ID" value="NZ_FNNE01000007.1"/>
</dbReference>
<dbReference type="InterPro" id="IPR011990">
    <property type="entry name" value="TPR-like_helical_dom_sf"/>
</dbReference>
<dbReference type="SMART" id="SM00028">
    <property type="entry name" value="TPR"/>
    <property type="match status" value="5"/>
</dbReference>
<evidence type="ECO:0000256" key="4">
    <source>
        <dbReference type="SAM" id="SignalP"/>
    </source>
</evidence>
<gene>
    <name evidence="5" type="ORF">SAMN04487960_107243</name>
</gene>